<sequence length="249" mass="27809">MKIEQLVSQRDRDLNTRNHFLKALGISAIFHLGVILIIVLAGAMSSKPKILVPGYKVSLVMSPKPSTLQKKRVPKKKKKRIVKKAPKNVKVKKAKPKAKKKTSPKGKKIVPKKKEPEKPKKVIAPEKVEARKETAPKKPDKPKQRAVVAAGMPFPHLWYLKIVERRVDENWATHGIDIRGMRGDPVVRFSITRDGSLSSVLMEKSSGSPDLDASAVQAVRESSPFPPLPDDFPSNKLDVHFGFSYAQHE</sequence>
<evidence type="ECO:0000256" key="3">
    <source>
        <dbReference type="ARBA" id="ARBA00022448"/>
    </source>
</evidence>
<keyword evidence="9 11" id="KW-0472">Membrane</keyword>
<dbReference type="InterPro" id="IPR037682">
    <property type="entry name" value="TonB_C"/>
</dbReference>
<dbReference type="GO" id="GO:0055085">
    <property type="term" value="P:transmembrane transport"/>
    <property type="evidence" value="ECO:0007669"/>
    <property type="project" value="InterPro"/>
</dbReference>
<reference evidence="13" key="1">
    <citation type="submission" date="2018-06" db="EMBL/GenBank/DDBJ databases">
        <authorList>
            <person name="Zhirakovskaya E."/>
        </authorList>
    </citation>
    <scope>NUCLEOTIDE SEQUENCE</scope>
</reference>
<feature type="transmembrane region" description="Helical" evidence="11">
    <location>
        <begin position="20"/>
        <end position="44"/>
    </location>
</feature>
<dbReference type="PROSITE" id="PS52015">
    <property type="entry name" value="TONB_CTD"/>
    <property type="match status" value="1"/>
</dbReference>
<evidence type="ECO:0000256" key="10">
    <source>
        <dbReference type="SAM" id="MobiDB-lite"/>
    </source>
</evidence>
<dbReference type="EMBL" id="UOGE01000070">
    <property type="protein sequence ID" value="VAX21906.1"/>
    <property type="molecule type" value="Genomic_DNA"/>
</dbReference>
<evidence type="ECO:0000256" key="4">
    <source>
        <dbReference type="ARBA" id="ARBA00022475"/>
    </source>
</evidence>
<evidence type="ECO:0000256" key="6">
    <source>
        <dbReference type="ARBA" id="ARBA00022692"/>
    </source>
</evidence>
<name>A0A3B1BUD1_9ZZZZ</name>
<feature type="region of interest" description="Disordered" evidence="10">
    <location>
        <begin position="65"/>
        <end position="122"/>
    </location>
</feature>
<evidence type="ECO:0000259" key="12">
    <source>
        <dbReference type="PROSITE" id="PS52015"/>
    </source>
</evidence>
<evidence type="ECO:0000256" key="11">
    <source>
        <dbReference type="SAM" id="Phobius"/>
    </source>
</evidence>
<keyword evidence="4" id="KW-1003">Cell membrane</keyword>
<evidence type="ECO:0000256" key="8">
    <source>
        <dbReference type="ARBA" id="ARBA00022989"/>
    </source>
</evidence>
<dbReference type="InterPro" id="IPR006260">
    <property type="entry name" value="TonB/TolA_C"/>
</dbReference>
<dbReference type="Gene3D" id="3.30.1150.10">
    <property type="match status" value="1"/>
</dbReference>
<organism evidence="13">
    <name type="scientific">hydrothermal vent metagenome</name>
    <dbReference type="NCBI Taxonomy" id="652676"/>
    <lineage>
        <taxon>unclassified sequences</taxon>
        <taxon>metagenomes</taxon>
        <taxon>ecological metagenomes</taxon>
    </lineage>
</organism>
<feature type="domain" description="TonB C-terminal" evidence="12">
    <location>
        <begin position="157"/>
        <end position="249"/>
    </location>
</feature>
<dbReference type="AlphaFoldDB" id="A0A3B1BUD1"/>
<keyword evidence="3" id="KW-0813">Transport</keyword>
<keyword evidence="8 11" id="KW-1133">Transmembrane helix</keyword>
<dbReference type="PANTHER" id="PTHR33446:SF2">
    <property type="entry name" value="PROTEIN TONB"/>
    <property type="match status" value="1"/>
</dbReference>
<evidence type="ECO:0000256" key="2">
    <source>
        <dbReference type="ARBA" id="ARBA00006555"/>
    </source>
</evidence>
<dbReference type="InterPro" id="IPR051045">
    <property type="entry name" value="TonB-dependent_transducer"/>
</dbReference>
<proteinExistence type="inferred from homology"/>
<comment type="similarity">
    <text evidence="2">Belongs to the TonB family.</text>
</comment>
<feature type="compositionally biased region" description="Basic and acidic residues" evidence="10">
    <location>
        <begin position="112"/>
        <end position="122"/>
    </location>
</feature>
<keyword evidence="7" id="KW-0653">Protein transport</keyword>
<dbReference type="GO" id="GO:0031992">
    <property type="term" value="F:energy transducer activity"/>
    <property type="evidence" value="ECO:0007669"/>
    <property type="project" value="TreeGrafter"/>
</dbReference>
<dbReference type="NCBIfam" id="TIGR01352">
    <property type="entry name" value="tonB_Cterm"/>
    <property type="match status" value="1"/>
</dbReference>
<evidence type="ECO:0000256" key="1">
    <source>
        <dbReference type="ARBA" id="ARBA00004383"/>
    </source>
</evidence>
<evidence type="ECO:0000256" key="7">
    <source>
        <dbReference type="ARBA" id="ARBA00022927"/>
    </source>
</evidence>
<comment type="subcellular location">
    <subcellularLocation>
        <location evidence="1">Cell inner membrane</location>
        <topology evidence="1">Single-pass membrane protein</topology>
        <orientation evidence="1">Periplasmic side</orientation>
    </subcellularLocation>
</comment>
<accession>A0A3B1BUD1</accession>
<evidence type="ECO:0000256" key="9">
    <source>
        <dbReference type="ARBA" id="ARBA00023136"/>
    </source>
</evidence>
<gene>
    <name evidence="13" type="ORF">MNBD_NITROSPINAE02-1124</name>
</gene>
<feature type="compositionally biased region" description="Basic residues" evidence="10">
    <location>
        <begin position="69"/>
        <end position="111"/>
    </location>
</feature>
<evidence type="ECO:0000256" key="5">
    <source>
        <dbReference type="ARBA" id="ARBA00022519"/>
    </source>
</evidence>
<dbReference type="GO" id="GO:0015031">
    <property type="term" value="P:protein transport"/>
    <property type="evidence" value="ECO:0007669"/>
    <property type="project" value="UniProtKB-KW"/>
</dbReference>
<keyword evidence="6 11" id="KW-0812">Transmembrane</keyword>
<dbReference type="SUPFAM" id="SSF74653">
    <property type="entry name" value="TolA/TonB C-terminal domain"/>
    <property type="match status" value="1"/>
</dbReference>
<dbReference type="GO" id="GO:0098797">
    <property type="term" value="C:plasma membrane protein complex"/>
    <property type="evidence" value="ECO:0007669"/>
    <property type="project" value="TreeGrafter"/>
</dbReference>
<dbReference type="PANTHER" id="PTHR33446">
    <property type="entry name" value="PROTEIN TONB-RELATED"/>
    <property type="match status" value="1"/>
</dbReference>
<protein>
    <recommendedName>
        <fullName evidence="12">TonB C-terminal domain-containing protein</fullName>
    </recommendedName>
</protein>
<dbReference type="Pfam" id="PF13103">
    <property type="entry name" value="TonB_2"/>
    <property type="match status" value="1"/>
</dbReference>
<evidence type="ECO:0000313" key="13">
    <source>
        <dbReference type="EMBL" id="VAX21906.1"/>
    </source>
</evidence>
<keyword evidence="5" id="KW-0997">Cell inner membrane</keyword>